<evidence type="ECO:0000256" key="1">
    <source>
        <dbReference type="ARBA" id="ARBA00004651"/>
    </source>
</evidence>
<evidence type="ECO:0000256" key="6">
    <source>
        <dbReference type="ARBA" id="ARBA00023136"/>
    </source>
</evidence>
<feature type="transmembrane region" description="Helical" evidence="7">
    <location>
        <begin position="12"/>
        <end position="31"/>
    </location>
</feature>
<evidence type="ECO:0000256" key="7">
    <source>
        <dbReference type="SAM" id="Phobius"/>
    </source>
</evidence>
<feature type="transmembrane region" description="Helical" evidence="7">
    <location>
        <begin position="73"/>
        <end position="97"/>
    </location>
</feature>
<evidence type="ECO:0000256" key="3">
    <source>
        <dbReference type="ARBA" id="ARBA00022475"/>
    </source>
</evidence>
<dbReference type="InterPro" id="IPR005524">
    <property type="entry name" value="DUF318"/>
</dbReference>
<dbReference type="Pfam" id="PF03773">
    <property type="entry name" value="ArsP_1"/>
    <property type="match status" value="1"/>
</dbReference>
<feature type="transmembrane region" description="Helical" evidence="7">
    <location>
        <begin position="141"/>
        <end position="158"/>
    </location>
</feature>
<keyword evidence="9" id="KW-1185">Reference proteome</keyword>
<proteinExistence type="inferred from homology"/>
<feature type="transmembrane region" description="Helical" evidence="7">
    <location>
        <begin position="109"/>
        <end position="129"/>
    </location>
</feature>
<evidence type="ECO:0000256" key="5">
    <source>
        <dbReference type="ARBA" id="ARBA00022989"/>
    </source>
</evidence>
<name>A0A1G9MWJ9_9FIRM</name>
<keyword evidence="6 7" id="KW-0472">Membrane</keyword>
<reference evidence="8 9" key="1">
    <citation type="submission" date="2016-10" db="EMBL/GenBank/DDBJ databases">
        <authorList>
            <person name="de Groot N.N."/>
        </authorList>
    </citation>
    <scope>NUCLEOTIDE SEQUENCE [LARGE SCALE GENOMIC DNA]</scope>
    <source>
        <strain evidence="8 9">DSM 797</strain>
    </source>
</reference>
<gene>
    <name evidence="8" type="ORF">SAMN04515677_103366</name>
</gene>
<comment type="subcellular location">
    <subcellularLocation>
        <location evidence="1">Cell membrane</location>
        <topology evidence="1">Multi-pass membrane protein</topology>
    </subcellularLocation>
</comment>
<dbReference type="EMBL" id="FNGW01000003">
    <property type="protein sequence ID" value="SDL77995.1"/>
    <property type="molecule type" value="Genomic_DNA"/>
</dbReference>
<keyword evidence="4 7" id="KW-0812">Transmembrane</keyword>
<keyword evidence="5 7" id="KW-1133">Transmembrane helix</keyword>
<organism evidence="8 9">
    <name type="scientific">Romboutsia lituseburensis DSM 797</name>
    <dbReference type="NCBI Taxonomy" id="1121325"/>
    <lineage>
        <taxon>Bacteria</taxon>
        <taxon>Bacillati</taxon>
        <taxon>Bacillota</taxon>
        <taxon>Clostridia</taxon>
        <taxon>Peptostreptococcales</taxon>
        <taxon>Peptostreptococcaceae</taxon>
        <taxon>Romboutsia</taxon>
    </lineage>
</organism>
<dbReference type="AlphaFoldDB" id="A0A1G9MWJ9"/>
<protein>
    <submittedName>
        <fullName evidence="8">Predicted permease</fullName>
    </submittedName>
</protein>
<evidence type="ECO:0000256" key="2">
    <source>
        <dbReference type="ARBA" id="ARBA00006386"/>
    </source>
</evidence>
<accession>A0A1G9MWJ9</accession>
<evidence type="ECO:0000313" key="8">
    <source>
        <dbReference type="EMBL" id="SDL77995.1"/>
    </source>
</evidence>
<comment type="similarity">
    <text evidence="2">Belongs to the UPF0718 family.</text>
</comment>
<dbReference type="STRING" id="1121325.SAMN04515677_103366"/>
<evidence type="ECO:0000256" key="4">
    <source>
        <dbReference type="ARBA" id="ARBA00022692"/>
    </source>
</evidence>
<evidence type="ECO:0000313" key="9">
    <source>
        <dbReference type="Proteomes" id="UP000199068"/>
    </source>
</evidence>
<dbReference type="GO" id="GO:0005886">
    <property type="term" value="C:plasma membrane"/>
    <property type="evidence" value="ECO:0007669"/>
    <property type="project" value="UniProtKB-SubCell"/>
</dbReference>
<dbReference type="Proteomes" id="UP000199068">
    <property type="component" value="Unassembled WGS sequence"/>
</dbReference>
<feature type="transmembrane region" description="Helical" evidence="7">
    <location>
        <begin position="43"/>
        <end position="61"/>
    </location>
</feature>
<keyword evidence="3" id="KW-1003">Cell membrane</keyword>
<sequence>MKNLFKRYKTAILMIIILLMMTLIVPTKGQVATSMTIKNIIEMIKIIPPIFILLGLLDVWVPREQMIKYMGDGSGILGVIIAFLLGSVAAGPLYAAFPVAGVLLKKGSKFSNILIFIGAWSTTKIPLLLMEGQSLGWKFTITRLIINIFGIILIARITDKALNDSEKEEIYNLSENI</sequence>
<dbReference type="RefSeq" id="WP_092725054.1">
    <property type="nucleotide sequence ID" value="NZ_FNGW01000003.1"/>
</dbReference>